<feature type="transmembrane region" description="Helical" evidence="1">
    <location>
        <begin position="178"/>
        <end position="202"/>
    </location>
</feature>
<dbReference type="AlphaFoldDB" id="A0A3S9VS33"/>
<keyword evidence="1" id="KW-1133">Transmembrane helix</keyword>
<gene>
    <name evidence="3" type="ORF">D8S85_07270</name>
</gene>
<feature type="transmembrane region" description="Helical" evidence="1">
    <location>
        <begin position="222"/>
        <end position="242"/>
    </location>
</feature>
<dbReference type="InterPro" id="IPR033803">
    <property type="entry name" value="CBD-like_Golvesin-Xly"/>
</dbReference>
<feature type="transmembrane region" description="Helical" evidence="1">
    <location>
        <begin position="21"/>
        <end position="41"/>
    </location>
</feature>
<dbReference type="Proteomes" id="UP000270673">
    <property type="component" value="Chromosome"/>
</dbReference>
<organism evidence="3 4">
    <name type="scientific">Butyricimonas faecalis</name>
    <dbReference type="NCBI Taxonomy" id="2093856"/>
    <lineage>
        <taxon>Bacteria</taxon>
        <taxon>Pseudomonadati</taxon>
        <taxon>Bacteroidota</taxon>
        <taxon>Bacteroidia</taxon>
        <taxon>Bacteroidales</taxon>
        <taxon>Odoribacteraceae</taxon>
        <taxon>Butyricimonas</taxon>
    </lineage>
</organism>
<name>A0A3S9VS33_9BACT</name>
<keyword evidence="1" id="KW-0812">Transmembrane</keyword>
<dbReference type="KEGG" id="buy:D8S85_07270"/>
<evidence type="ECO:0000313" key="3">
    <source>
        <dbReference type="EMBL" id="AZS29382.1"/>
    </source>
</evidence>
<reference evidence="3 4" key="1">
    <citation type="submission" date="2018-10" db="EMBL/GenBank/DDBJ databases">
        <title>Butyricimonas faecalis sp. nov., isolated from human faeces and emended description of the genus Butyricimonas.</title>
        <authorList>
            <person name="Le Roy T."/>
            <person name="Van der Smissen P."/>
            <person name="Paquot A."/>
            <person name="Delzenne N."/>
            <person name="Muccioli G."/>
            <person name="Collet J.-F."/>
            <person name="Cani P.D."/>
        </authorList>
    </citation>
    <scope>NUCLEOTIDE SEQUENCE [LARGE SCALE GENOMIC DNA]</scope>
    <source>
        <strain evidence="3 4">H184</strain>
    </source>
</reference>
<dbReference type="OrthoDB" id="1108570at2"/>
<feature type="transmembrane region" description="Helical" evidence="1">
    <location>
        <begin position="147"/>
        <end position="171"/>
    </location>
</feature>
<accession>A0A3S9VS33</accession>
<evidence type="ECO:0000256" key="1">
    <source>
        <dbReference type="SAM" id="Phobius"/>
    </source>
</evidence>
<feature type="transmembrane region" description="Helical" evidence="1">
    <location>
        <begin position="66"/>
        <end position="85"/>
    </location>
</feature>
<dbReference type="RefSeq" id="WP_106480127.1">
    <property type="nucleotide sequence ID" value="NZ_CP032819.1"/>
</dbReference>
<dbReference type="Pfam" id="PF25275">
    <property type="entry name" value="Golvesin_C"/>
    <property type="match status" value="1"/>
</dbReference>
<feature type="transmembrane region" description="Helical" evidence="1">
    <location>
        <begin position="262"/>
        <end position="280"/>
    </location>
</feature>
<feature type="domain" description="Golvesin/Xly CBD-like" evidence="2">
    <location>
        <begin position="970"/>
        <end position="1064"/>
    </location>
</feature>
<protein>
    <recommendedName>
        <fullName evidence="2">Golvesin/Xly CBD-like domain-containing protein</fullName>
    </recommendedName>
</protein>
<evidence type="ECO:0000259" key="2">
    <source>
        <dbReference type="Pfam" id="PF25275"/>
    </source>
</evidence>
<dbReference type="EMBL" id="CP032819">
    <property type="protein sequence ID" value="AZS29382.1"/>
    <property type="molecule type" value="Genomic_DNA"/>
</dbReference>
<sequence>MSFENTPLVARYERRLIIRNKLFWIFAFCVIIGITLSHWIWQGEGLGSSRWLNRALPSFIPFWNAWFYNLLQGIIVIFIGIDFVWRDRRLETNAVFSARPVTNLAYQTGKVLGIVEVCLILNLITMALGITFHLLFGEPGTFQLKIYLVYLFLLTLPTLSFVLGIALIVANRVKNHPLAILILLSLFAAFYFGTADLLWGTVDPWGRVQPLLFSDVTGMTRPVWLILQRGMFLLLGLGLITLATGMMPRLSERPATLWKVRAGGGALILLGLVLGGTYYAQFHEINSRRATYRDIFQKYVDIKGTRVKTHDIYFRQEGNKMIGESTLLLANEGPQPLPTPVLYLNPGLRVTALRGHDNEELPYHRESQAIILQTPLPPGEETLVRLTYEGPIDEAVCFPDFTDEEFHDTRLRCFFRGYDSRFRHGRCFARVGDNYTLLFPECLWYPVAIPPVNVNTPLARQYDFTRYRLKVGNVGQRVAISQGKMTTNGDTAIFTNHQPLPSLTLAIGTYEREAIVLDSLTLELYYFPGHDFFTRDYTCLKDSARLLLEDPVSQIREIKGGDYPYRKFTLVETPANFVPHSRKGLTGSEFVQPEIQFYPENMYLGYYMHVGLWPGSEDERTRFELEMEELRNVFVINLLAGVFDCSAQFGDFMGVLQSDQYPGFGAIVNDLAKVDFFNGPMVYIGEEVSDSEIITYWQEKSMREAFADQEVEGDRLQTLLRKKYRLIQKHLQALVGERELFHFMKQFKQNHLFAYPPFEQLEREFNARFHVNLREILDYYYDSKELPALFLRDMKVELYEEGEEAKNIGSCKIYNPTSSPAVVTLSVATYSMGDNEHGSGLRNYLIPGHTCKEIRADLGTRNMFALEMNLSQNLPGERTLEWTSSENIPKTRDAETGIWDTDSTLFTREEPGIVVTAEDPGFSIHEKNRKGKLAAYLSTEQHGKKYHYIYDHDRWTLVLDPQCYGDIVKSAYYKMAGAGKSQVEWKVNVETPGKYEVFAYLPNVEATSARKVFIGGARLFYRVTSADDVTDVELFLDDEQPGWISLGVFNFDRGEYSVFLSDRGGDSLSRDNNDTRGWDGESVQFIFANAVKWVPVK</sequence>
<evidence type="ECO:0000313" key="4">
    <source>
        <dbReference type="Proteomes" id="UP000270673"/>
    </source>
</evidence>
<keyword evidence="1" id="KW-0472">Membrane</keyword>
<keyword evidence="4" id="KW-1185">Reference proteome</keyword>
<feature type="transmembrane region" description="Helical" evidence="1">
    <location>
        <begin position="111"/>
        <end position="135"/>
    </location>
</feature>
<proteinExistence type="predicted"/>